<gene>
    <name evidence="3" type="ORF">POF45_26830</name>
</gene>
<evidence type="ECO:0000256" key="2">
    <source>
        <dbReference type="ARBA" id="ARBA00023219"/>
    </source>
</evidence>
<evidence type="ECO:0000256" key="1">
    <source>
        <dbReference type="ARBA" id="ARBA00022612"/>
    </source>
</evidence>
<evidence type="ECO:0000313" key="3">
    <source>
        <dbReference type="EMBL" id="MDI2595010.1"/>
    </source>
</evidence>
<keyword evidence="2" id="KW-0231">Viral genome packaging</keyword>
<name>A0ABT6QVS0_9PSED</name>
<dbReference type="PANTHER" id="PTHR41328">
    <property type="entry name" value="TERMINASE SMALL SUBUNIT-RELATED"/>
    <property type="match status" value="1"/>
</dbReference>
<accession>A0ABT6QVS0</accession>
<reference evidence="3 4" key="1">
    <citation type="submission" date="2023-02" db="EMBL/GenBank/DDBJ databases">
        <title>Pseudomonas chrutzelriedensis sp. nov., a potently antifungal strain isolated from moss.</title>
        <authorList>
            <person name="Schnyder A."/>
            <person name="Kalawong R."/>
            <person name="Eberl L."/>
            <person name="Agnoli K."/>
        </authorList>
    </citation>
    <scope>NUCLEOTIDE SEQUENCE [LARGE SCALE GENOMIC DNA]</scope>
    <source>
        <strain evidence="3 4">681</strain>
    </source>
</reference>
<comment type="caution">
    <text evidence="3">The sequence shown here is derived from an EMBL/GenBank/DDBJ whole genome shotgun (WGS) entry which is preliminary data.</text>
</comment>
<dbReference type="PANTHER" id="PTHR41328:SF2">
    <property type="entry name" value="TERMINASE SMALL SUBUNIT"/>
    <property type="match status" value="1"/>
</dbReference>
<keyword evidence="4" id="KW-1185">Reference proteome</keyword>
<dbReference type="InterPro" id="IPR038713">
    <property type="entry name" value="Terminase_Gp1_N_sf"/>
</dbReference>
<proteinExistence type="predicted"/>
<dbReference type="EMBL" id="JARBWL010000002">
    <property type="protein sequence ID" value="MDI2595010.1"/>
    <property type="molecule type" value="Genomic_DNA"/>
</dbReference>
<keyword evidence="1" id="KW-1188">Viral release from host cell</keyword>
<protein>
    <submittedName>
        <fullName evidence="3">Terminase small subunit</fullName>
    </submittedName>
</protein>
<dbReference type="InterPro" id="IPR005335">
    <property type="entry name" value="Terminase_ssu"/>
</dbReference>
<organism evidence="3 4">
    <name type="scientific">Pseudomonas fungipugnans</name>
    <dbReference type="NCBI Taxonomy" id="3024217"/>
    <lineage>
        <taxon>Bacteria</taxon>
        <taxon>Pseudomonadati</taxon>
        <taxon>Pseudomonadota</taxon>
        <taxon>Gammaproteobacteria</taxon>
        <taxon>Pseudomonadales</taxon>
        <taxon>Pseudomonadaceae</taxon>
        <taxon>Pseudomonas</taxon>
    </lineage>
</organism>
<dbReference type="Pfam" id="PF03592">
    <property type="entry name" value="Terminase_2"/>
    <property type="match status" value="1"/>
</dbReference>
<dbReference type="InterPro" id="IPR052404">
    <property type="entry name" value="SPP1-like_terminase"/>
</dbReference>
<sequence length="195" mass="22012">MALTAKQRQFVVEYLIDLNATQAAIRAGYSARGAKDQAWQLMQRPEITGAIELAKEERSKRVQVDADYVLQRLTDIDQMDFIDILEDDMSFKPVRQWPKIWRQYLSGFDIAEMFEGAGKDRDMVGVLKKIKWPDKVKNLELLGKHVSVNAFRDQIGLGDPSGGPIKVATADLGKLTDEQLEQLEHLAAVARPDVD</sequence>
<dbReference type="RefSeq" id="WP_282317120.1">
    <property type="nucleotide sequence ID" value="NZ_JARBWL010000002.1"/>
</dbReference>
<dbReference type="Gene3D" id="1.10.10.1400">
    <property type="entry name" value="Terminase, small subunit, N-terminal DNA-binding domain, HTH motif"/>
    <property type="match status" value="1"/>
</dbReference>
<evidence type="ECO:0000313" key="4">
    <source>
        <dbReference type="Proteomes" id="UP001159100"/>
    </source>
</evidence>
<dbReference type="Proteomes" id="UP001159100">
    <property type="component" value="Unassembled WGS sequence"/>
</dbReference>